<dbReference type="OrthoDB" id="595470at2"/>
<dbReference type="Proteomes" id="UP000248134">
    <property type="component" value="Unassembled WGS sequence"/>
</dbReference>
<gene>
    <name evidence="2" type="ORF">DNX69_21305</name>
</gene>
<evidence type="ECO:0000256" key="1">
    <source>
        <dbReference type="ARBA" id="ARBA00022649"/>
    </source>
</evidence>
<dbReference type="AlphaFoldDB" id="A0A323UG44"/>
<dbReference type="InterPro" id="IPR035093">
    <property type="entry name" value="RelE/ParE_toxin_dom_sf"/>
</dbReference>
<dbReference type="Pfam" id="PF05016">
    <property type="entry name" value="ParE_toxin"/>
    <property type="match status" value="1"/>
</dbReference>
<organism evidence="2 3">
    <name type="scientific">Rhodopseudomonas palustris</name>
    <dbReference type="NCBI Taxonomy" id="1076"/>
    <lineage>
        <taxon>Bacteria</taxon>
        <taxon>Pseudomonadati</taxon>
        <taxon>Pseudomonadota</taxon>
        <taxon>Alphaproteobacteria</taxon>
        <taxon>Hyphomicrobiales</taxon>
        <taxon>Nitrobacteraceae</taxon>
        <taxon>Rhodopseudomonas</taxon>
    </lineage>
</organism>
<evidence type="ECO:0008006" key="4">
    <source>
        <dbReference type="Google" id="ProtNLM"/>
    </source>
</evidence>
<name>A0A323UG44_RHOPL</name>
<comment type="caution">
    <text evidence="2">The sequence shown here is derived from an EMBL/GenBank/DDBJ whole genome shotgun (WGS) entry which is preliminary data.</text>
</comment>
<accession>A0A323UG44</accession>
<evidence type="ECO:0000313" key="3">
    <source>
        <dbReference type="Proteomes" id="UP000248134"/>
    </source>
</evidence>
<dbReference type="Gene3D" id="3.30.2310.20">
    <property type="entry name" value="RelE-like"/>
    <property type="match status" value="1"/>
</dbReference>
<proteinExistence type="predicted"/>
<dbReference type="InterPro" id="IPR007712">
    <property type="entry name" value="RelE/ParE_toxin"/>
</dbReference>
<reference evidence="2 3" key="1">
    <citation type="submission" date="2018-06" db="EMBL/GenBank/DDBJ databases">
        <title>Draft Whole-Genome Sequence of the purple photosynthetic bacterium Rhodospeudomonas palustris XCP.</title>
        <authorList>
            <person name="Rayyan A."/>
            <person name="Meyer T.E."/>
            <person name="Kyndt J.A."/>
        </authorList>
    </citation>
    <scope>NUCLEOTIDE SEQUENCE [LARGE SCALE GENOMIC DNA]</scope>
    <source>
        <strain evidence="2 3">XCP</strain>
    </source>
</reference>
<protein>
    <recommendedName>
        <fullName evidence="4">Type II toxin-antitoxin system RelE/ParE family toxin</fullName>
    </recommendedName>
</protein>
<evidence type="ECO:0000313" key="2">
    <source>
        <dbReference type="EMBL" id="PZA09886.1"/>
    </source>
</evidence>
<dbReference type="EMBL" id="QKQS01000026">
    <property type="protein sequence ID" value="PZA09886.1"/>
    <property type="molecule type" value="Genomic_DNA"/>
</dbReference>
<keyword evidence="1" id="KW-1277">Toxin-antitoxin system</keyword>
<sequence>MGRDSRRIGSSPSRRIRFCRRNCGAAVAAPRVTVRFTRRATEDLREILDYLSARNPAAADRVRQSVAATVRLIADRPHIGLRNSRAPAL</sequence>